<protein>
    <submittedName>
        <fullName evidence="2">Uncharacterized protein</fullName>
    </submittedName>
</protein>
<evidence type="ECO:0000313" key="2">
    <source>
        <dbReference type="EMBL" id="KAI9173382.1"/>
    </source>
</evidence>
<feature type="signal peptide" evidence="1">
    <location>
        <begin position="1"/>
        <end position="20"/>
    </location>
</feature>
<organism evidence="2 3">
    <name type="scientific">Acer negundo</name>
    <name type="common">Box elder</name>
    <dbReference type="NCBI Taxonomy" id="4023"/>
    <lineage>
        <taxon>Eukaryota</taxon>
        <taxon>Viridiplantae</taxon>
        <taxon>Streptophyta</taxon>
        <taxon>Embryophyta</taxon>
        <taxon>Tracheophyta</taxon>
        <taxon>Spermatophyta</taxon>
        <taxon>Magnoliopsida</taxon>
        <taxon>eudicotyledons</taxon>
        <taxon>Gunneridae</taxon>
        <taxon>Pentapetalae</taxon>
        <taxon>rosids</taxon>
        <taxon>malvids</taxon>
        <taxon>Sapindales</taxon>
        <taxon>Sapindaceae</taxon>
        <taxon>Hippocastanoideae</taxon>
        <taxon>Acereae</taxon>
        <taxon>Acer</taxon>
    </lineage>
</organism>
<sequence length="114" mass="12593">MERLLLHLFCGVKFTLQAQGIETSSTCHAKISINGTPERGRGVVTQYLAKYCFSERGYKVTEQVPVEINDTGAALLIWEPTVVDGEEACVAMEEVVEIDEANDAMTTLIPRECL</sequence>
<name>A0AAD5IPK1_ACENE</name>
<feature type="chain" id="PRO_5041964548" evidence="1">
    <location>
        <begin position="21"/>
        <end position="114"/>
    </location>
</feature>
<evidence type="ECO:0000256" key="1">
    <source>
        <dbReference type="SAM" id="SignalP"/>
    </source>
</evidence>
<keyword evidence="1" id="KW-0732">Signal</keyword>
<reference evidence="2" key="1">
    <citation type="journal article" date="2022" name="Plant J.">
        <title>Strategies of tolerance reflected in two North American maple genomes.</title>
        <authorList>
            <person name="McEvoy S.L."/>
            <person name="Sezen U.U."/>
            <person name="Trouern-Trend A."/>
            <person name="McMahon S.M."/>
            <person name="Schaberg P.G."/>
            <person name="Yang J."/>
            <person name="Wegrzyn J.L."/>
            <person name="Swenson N.G."/>
        </authorList>
    </citation>
    <scope>NUCLEOTIDE SEQUENCE</scope>
    <source>
        <strain evidence="2">91603</strain>
    </source>
</reference>
<evidence type="ECO:0000313" key="3">
    <source>
        <dbReference type="Proteomes" id="UP001064489"/>
    </source>
</evidence>
<proteinExistence type="predicted"/>
<comment type="caution">
    <text evidence="2">The sequence shown here is derived from an EMBL/GenBank/DDBJ whole genome shotgun (WGS) entry which is preliminary data.</text>
</comment>
<reference evidence="2" key="2">
    <citation type="submission" date="2023-02" db="EMBL/GenBank/DDBJ databases">
        <authorList>
            <person name="Swenson N.G."/>
            <person name="Wegrzyn J.L."/>
            <person name="Mcevoy S.L."/>
        </authorList>
    </citation>
    <scope>NUCLEOTIDE SEQUENCE</scope>
    <source>
        <strain evidence="2">91603</strain>
        <tissue evidence="2">Leaf</tissue>
    </source>
</reference>
<keyword evidence="3" id="KW-1185">Reference proteome</keyword>
<dbReference type="Proteomes" id="UP001064489">
    <property type="component" value="Chromosome 8"/>
</dbReference>
<dbReference type="AlphaFoldDB" id="A0AAD5IPK1"/>
<accession>A0AAD5IPK1</accession>
<gene>
    <name evidence="2" type="ORF">LWI28_000541</name>
</gene>
<dbReference type="EMBL" id="JAJSOW010000103">
    <property type="protein sequence ID" value="KAI9173382.1"/>
    <property type="molecule type" value="Genomic_DNA"/>
</dbReference>